<keyword evidence="3" id="KW-1185">Reference proteome</keyword>
<dbReference type="EMBL" id="JAHGAV010003398">
    <property type="protein sequence ID" value="KAG6920894.1"/>
    <property type="molecule type" value="Genomic_DNA"/>
</dbReference>
<accession>A0A8T1RX56</accession>
<evidence type="ECO:0000256" key="1">
    <source>
        <dbReference type="SAM" id="MobiDB-lite"/>
    </source>
</evidence>
<organism evidence="2 3">
    <name type="scientific">Chelydra serpentina</name>
    <name type="common">Snapping turtle</name>
    <name type="synonym">Testudo serpentina</name>
    <dbReference type="NCBI Taxonomy" id="8475"/>
    <lineage>
        <taxon>Eukaryota</taxon>
        <taxon>Metazoa</taxon>
        <taxon>Chordata</taxon>
        <taxon>Craniata</taxon>
        <taxon>Vertebrata</taxon>
        <taxon>Euteleostomi</taxon>
        <taxon>Archelosauria</taxon>
        <taxon>Testudinata</taxon>
        <taxon>Testudines</taxon>
        <taxon>Cryptodira</taxon>
        <taxon>Durocryptodira</taxon>
        <taxon>Americhelydia</taxon>
        <taxon>Chelydroidea</taxon>
        <taxon>Chelydridae</taxon>
        <taxon>Chelydra</taxon>
    </lineage>
</organism>
<name>A0A8T1RX56_CHESE</name>
<feature type="non-terminal residue" evidence="2">
    <location>
        <position position="56"/>
    </location>
</feature>
<comment type="caution">
    <text evidence="2">The sequence shown here is derived from an EMBL/GenBank/DDBJ whole genome shotgun (WGS) entry which is preliminary data.</text>
</comment>
<reference evidence="2 3" key="1">
    <citation type="journal article" date="2020" name="G3 (Bethesda)">
        <title>Draft Genome of the Common Snapping Turtle, Chelydra serpentina, a Model for Phenotypic Plasticity in Reptiles.</title>
        <authorList>
            <person name="Das D."/>
            <person name="Singh S.K."/>
            <person name="Bierstedt J."/>
            <person name="Erickson A."/>
            <person name="Galli G.L.J."/>
            <person name="Crossley D.A. 2nd"/>
            <person name="Rhen T."/>
        </authorList>
    </citation>
    <scope>NUCLEOTIDE SEQUENCE [LARGE SCALE GENOMIC DNA]</scope>
    <source>
        <strain evidence="2">KW</strain>
    </source>
</reference>
<evidence type="ECO:0000313" key="2">
    <source>
        <dbReference type="EMBL" id="KAG6920894.1"/>
    </source>
</evidence>
<feature type="region of interest" description="Disordered" evidence="1">
    <location>
        <begin position="1"/>
        <end position="56"/>
    </location>
</feature>
<evidence type="ECO:0000313" key="3">
    <source>
        <dbReference type="Proteomes" id="UP000765507"/>
    </source>
</evidence>
<gene>
    <name evidence="2" type="ORF">G0U57_012484</name>
</gene>
<feature type="non-terminal residue" evidence="2">
    <location>
        <position position="1"/>
    </location>
</feature>
<dbReference type="AlphaFoldDB" id="A0A8T1RX56"/>
<proteinExistence type="predicted"/>
<protein>
    <submittedName>
        <fullName evidence="2">Uncharacterized protein</fullName>
    </submittedName>
</protein>
<sequence>FPVSNLSDLAAGMREEPWVPDLQGSEKEVLPRAACPAGDGMMSDNEKQEDAEQVEP</sequence>
<dbReference type="Proteomes" id="UP000765507">
    <property type="component" value="Unassembled WGS sequence"/>
</dbReference>